<name>A0ACC2KRY3_PERAE</name>
<evidence type="ECO:0000313" key="1">
    <source>
        <dbReference type="EMBL" id="KAJ8623552.1"/>
    </source>
</evidence>
<protein>
    <submittedName>
        <fullName evidence="1">Uncharacterized protein</fullName>
    </submittedName>
</protein>
<comment type="caution">
    <text evidence="1">The sequence shown here is derived from an EMBL/GenBank/DDBJ whole genome shotgun (WGS) entry which is preliminary data.</text>
</comment>
<sequence length="136" mass="15170">MQGDDARKLLGFPSSSHPTLSEVKAAYKRKAWEFHPDRYPLHEKSHAESKFKLISEAYSFLQVQAGKGSRCPGHGTYTQVVRTGVPRVYKGRSNHALVSAPFLLLILGTLSLGGFNASRAYQRQKEAYPSHNPFLP</sequence>
<reference evidence="1 2" key="1">
    <citation type="journal article" date="2022" name="Hortic Res">
        <title>A haplotype resolved chromosomal level avocado genome allows analysis of novel avocado genes.</title>
        <authorList>
            <person name="Nath O."/>
            <person name="Fletcher S.J."/>
            <person name="Hayward A."/>
            <person name="Shaw L.M."/>
            <person name="Masouleh A.K."/>
            <person name="Furtado A."/>
            <person name="Henry R.J."/>
            <person name="Mitter N."/>
        </authorList>
    </citation>
    <scope>NUCLEOTIDE SEQUENCE [LARGE SCALE GENOMIC DNA]</scope>
    <source>
        <strain evidence="2">cv. Hass</strain>
    </source>
</reference>
<organism evidence="1 2">
    <name type="scientific">Persea americana</name>
    <name type="common">Avocado</name>
    <dbReference type="NCBI Taxonomy" id="3435"/>
    <lineage>
        <taxon>Eukaryota</taxon>
        <taxon>Viridiplantae</taxon>
        <taxon>Streptophyta</taxon>
        <taxon>Embryophyta</taxon>
        <taxon>Tracheophyta</taxon>
        <taxon>Spermatophyta</taxon>
        <taxon>Magnoliopsida</taxon>
        <taxon>Magnoliidae</taxon>
        <taxon>Laurales</taxon>
        <taxon>Lauraceae</taxon>
        <taxon>Persea</taxon>
    </lineage>
</organism>
<gene>
    <name evidence="1" type="ORF">MRB53_032081</name>
</gene>
<dbReference type="Proteomes" id="UP001234297">
    <property type="component" value="Chromosome 10"/>
</dbReference>
<keyword evidence="2" id="KW-1185">Reference proteome</keyword>
<dbReference type="EMBL" id="CM056818">
    <property type="protein sequence ID" value="KAJ8623552.1"/>
    <property type="molecule type" value="Genomic_DNA"/>
</dbReference>
<evidence type="ECO:0000313" key="2">
    <source>
        <dbReference type="Proteomes" id="UP001234297"/>
    </source>
</evidence>
<proteinExistence type="predicted"/>
<accession>A0ACC2KRY3</accession>